<protein>
    <submittedName>
        <fullName evidence="2">Uncharacterized protein</fullName>
    </submittedName>
</protein>
<evidence type="ECO:0000313" key="2">
    <source>
        <dbReference type="EMBL" id="SNS09706.1"/>
    </source>
</evidence>
<dbReference type="EMBL" id="FZOL01000003">
    <property type="protein sequence ID" value="SNS09706.1"/>
    <property type="molecule type" value="Genomic_DNA"/>
</dbReference>
<dbReference type="AlphaFoldDB" id="A0A239BPA0"/>
<dbReference type="Proteomes" id="UP000198407">
    <property type="component" value="Unassembled WGS sequence"/>
</dbReference>
<evidence type="ECO:0000313" key="3">
    <source>
        <dbReference type="Proteomes" id="UP000198407"/>
    </source>
</evidence>
<evidence type="ECO:0000256" key="1">
    <source>
        <dbReference type="SAM" id="MobiDB-lite"/>
    </source>
</evidence>
<dbReference type="OrthoDB" id="7032309at2"/>
<sequence>MSAQTQLVEVPPKETALQVFQAANGLDPFLQKIRAELDAFVPDVSTRKGREAIASIAYSVARSKTALDNVGKELVADLKEIPKKIDAERKRMRDTLDAWQEEVRRPLNEWQAAEDARIDKHNERLTWLKSLADDLSELGSLHIKGLIAEAEGMEIGEHWEEFESEAAREKDKVLTALRSALAKREQYEAEQAELARLRAEAEAREKKDREERIAREAAEKARLEAEQKAQAEREAVQRREQEAKAAADRRELELKLQAEQAERAAAQAEIDRQAALRQAEEERVAAARRAEQAAEQARQDERRRADAAAAVILSQQEARERDEEHRRAINRTALEAFIEGGMPEACAKQAVTLIAQRKIPNVTIQY</sequence>
<accession>A0A239BPA0</accession>
<feature type="region of interest" description="Disordered" evidence="1">
    <location>
        <begin position="283"/>
        <end position="305"/>
    </location>
</feature>
<name>A0A239BPA0_9PSED</name>
<reference evidence="3" key="1">
    <citation type="submission" date="2017-06" db="EMBL/GenBank/DDBJ databases">
        <authorList>
            <person name="Varghese N."/>
            <person name="Submissions S."/>
        </authorList>
    </citation>
    <scope>NUCLEOTIDE SEQUENCE [LARGE SCALE GENOMIC DNA]</scope>
    <source>
        <strain evidence="3">DSM 22348</strain>
    </source>
</reference>
<feature type="region of interest" description="Disordered" evidence="1">
    <location>
        <begin position="221"/>
        <end position="244"/>
    </location>
</feature>
<proteinExistence type="predicted"/>
<organism evidence="2 3">
    <name type="scientific">Pseudomonas japonica</name>
    <dbReference type="NCBI Taxonomy" id="256466"/>
    <lineage>
        <taxon>Bacteria</taxon>
        <taxon>Pseudomonadati</taxon>
        <taxon>Pseudomonadota</taxon>
        <taxon>Gammaproteobacteria</taxon>
        <taxon>Pseudomonadales</taxon>
        <taxon>Pseudomonadaceae</taxon>
        <taxon>Pseudomonas</taxon>
    </lineage>
</organism>
<dbReference type="RefSeq" id="WP_042124978.1">
    <property type="nucleotide sequence ID" value="NZ_FZOL01000003.1"/>
</dbReference>
<keyword evidence="3" id="KW-1185">Reference proteome</keyword>
<gene>
    <name evidence="2" type="ORF">SAMN05444352_103111</name>
</gene>
<dbReference type="STRING" id="1215104.GCA_000730585_02772"/>